<dbReference type="InterPro" id="IPR017958">
    <property type="entry name" value="Gln-tRNA_amidoTrfase_suB_CS"/>
</dbReference>
<reference evidence="11 12" key="1">
    <citation type="journal article" date="2016" name="Nat. Commun.">
        <title>Thousands of microbial genomes shed light on interconnected biogeochemical processes in an aquifer system.</title>
        <authorList>
            <person name="Anantharaman K."/>
            <person name="Brown C.T."/>
            <person name="Hug L.A."/>
            <person name="Sharon I."/>
            <person name="Castelle C.J."/>
            <person name="Probst A.J."/>
            <person name="Thomas B.C."/>
            <person name="Singh A."/>
            <person name="Wilkins M.J."/>
            <person name="Karaoz U."/>
            <person name="Brodie E.L."/>
            <person name="Williams K.H."/>
            <person name="Hubbard S.S."/>
            <person name="Banfield J.F."/>
        </authorList>
    </citation>
    <scope>NUCLEOTIDE SEQUENCE [LARGE SCALE GENOMIC DNA]</scope>
</reference>
<comment type="similarity">
    <text evidence="1">Belongs to the GatB/GatE family. GatB subfamily.</text>
</comment>
<keyword evidence="3" id="KW-0436">Ligase</keyword>
<comment type="subunit">
    <text evidence="2">Heterotrimer of A, B and C subunits.</text>
</comment>
<evidence type="ECO:0000256" key="4">
    <source>
        <dbReference type="ARBA" id="ARBA00022741"/>
    </source>
</evidence>
<dbReference type="SUPFAM" id="SSF89095">
    <property type="entry name" value="GatB/YqeY motif"/>
    <property type="match status" value="1"/>
</dbReference>
<organism evidence="11 12">
    <name type="scientific">Candidatus Colwellbacteria bacterium RIFCSPLOWO2_12_FULL_46_17</name>
    <dbReference type="NCBI Taxonomy" id="1797695"/>
    <lineage>
        <taxon>Bacteria</taxon>
        <taxon>Candidatus Colwelliibacteriota</taxon>
    </lineage>
</organism>
<sequence>ELKTNTKMFCGCKNDPLEKIPNKNICPICLAHPGTLPTINKRAVELLVAIGQALGGEISGKAHFDRKSYFYPDLPKGYQISQYEEPFVKGGNLVGVEITRVHLEEDTARLAHDKSGSQIDFNRAGLPLMELVTEPVIETADKALEFAKEFQLILRYLGASDADMEKGQMRVEANVSVAKDGAKELGTKVELKNINSFKAVASAIGYEVKRQINVLDGGGKVVQETRGWDDKKSETFSQRLKEEANDYRYMPEPDLPPVDFDVSEGIDLEKIRISVPELPADKRQRFVKEFGMRGDQVEVLVSNMRLSEYFEEVYSELSTMERVTEKSTQLLVNYLTSDLMGLLNEKRTAIEGLKIKAEDMAELVALIEDGEVSSRVAKDILRAMFETGVDPHSFIKDKSLGRIEDDSEVIEAVKKTISENKKAVEDYKNGKGTAVKFLIGQAMGKLRGRGNPELLEKLFLEYLAK</sequence>
<dbReference type="GO" id="GO:0070681">
    <property type="term" value="P:glutaminyl-tRNAGln biosynthesis via transamidation"/>
    <property type="evidence" value="ECO:0007669"/>
    <property type="project" value="TreeGrafter"/>
</dbReference>
<gene>
    <name evidence="11" type="ORF">A3G58_00855</name>
</gene>
<evidence type="ECO:0000256" key="6">
    <source>
        <dbReference type="ARBA" id="ARBA00022917"/>
    </source>
</evidence>
<protein>
    <submittedName>
        <fullName evidence="11">Glutaminyl-tRNA synthase (Glutamine-hydrolyzing) subunit B</fullName>
    </submittedName>
</protein>
<evidence type="ECO:0000259" key="10">
    <source>
        <dbReference type="SMART" id="SM00845"/>
    </source>
</evidence>
<evidence type="ECO:0000313" key="12">
    <source>
        <dbReference type="Proteomes" id="UP000177801"/>
    </source>
</evidence>
<comment type="catalytic activity">
    <reaction evidence="8">
        <text>L-aspartyl-tRNA(Asn) + L-glutamine + ATP + H2O = L-asparaginyl-tRNA(Asn) + L-glutamate + ADP + phosphate + 2 H(+)</text>
        <dbReference type="Rhea" id="RHEA:14513"/>
        <dbReference type="Rhea" id="RHEA-COMP:9674"/>
        <dbReference type="Rhea" id="RHEA-COMP:9677"/>
        <dbReference type="ChEBI" id="CHEBI:15377"/>
        <dbReference type="ChEBI" id="CHEBI:15378"/>
        <dbReference type="ChEBI" id="CHEBI:29985"/>
        <dbReference type="ChEBI" id="CHEBI:30616"/>
        <dbReference type="ChEBI" id="CHEBI:43474"/>
        <dbReference type="ChEBI" id="CHEBI:58359"/>
        <dbReference type="ChEBI" id="CHEBI:78515"/>
        <dbReference type="ChEBI" id="CHEBI:78516"/>
        <dbReference type="ChEBI" id="CHEBI:456216"/>
    </reaction>
</comment>
<dbReference type="InterPro" id="IPR004413">
    <property type="entry name" value="GatB"/>
</dbReference>
<evidence type="ECO:0000256" key="7">
    <source>
        <dbReference type="ARBA" id="ARBA00024799"/>
    </source>
</evidence>
<dbReference type="InterPro" id="IPR006075">
    <property type="entry name" value="Asn/Gln-tRNA_Trfase_suB/E_cat"/>
</dbReference>
<dbReference type="HAMAP" id="MF_00121">
    <property type="entry name" value="GatB"/>
    <property type="match status" value="1"/>
</dbReference>
<keyword evidence="4" id="KW-0547">Nucleotide-binding</keyword>
<evidence type="ECO:0000313" key="11">
    <source>
        <dbReference type="EMBL" id="OGY62112.1"/>
    </source>
</evidence>
<dbReference type="EMBL" id="MHJD01000029">
    <property type="protein sequence ID" value="OGY62112.1"/>
    <property type="molecule type" value="Genomic_DNA"/>
</dbReference>
<evidence type="ECO:0000256" key="3">
    <source>
        <dbReference type="ARBA" id="ARBA00022598"/>
    </source>
</evidence>
<dbReference type="NCBIfam" id="TIGR00133">
    <property type="entry name" value="gatB"/>
    <property type="match status" value="1"/>
</dbReference>
<dbReference type="SUPFAM" id="SSF55931">
    <property type="entry name" value="Glutamine synthetase/guanido kinase"/>
    <property type="match status" value="1"/>
</dbReference>
<dbReference type="PROSITE" id="PS01234">
    <property type="entry name" value="GATB"/>
    <property type="match status" value="1"/>
</dbReference>
<dbReference type="PANTHER" id="PTHR11659:SF0">
    <property type="entry name" value="GLUTAMYL-TRNA(GLN) AMIDOTRANSFERASE SUBUNIT B, MITOCHONDRIAL"/>
    <property type="match status" value="1"/>
</dbReference>
<evidence type="ECO:0000256" key="1">
    <source>
        <dbReference type="ARBA" id="ARBA00005306"/>
    </source>
</evidence>
<dbReference type="GO" id="GO:0006412">
    <property type="term" value="P:translation"/>
    <property type="evidence" value="ECO:0007669"/>
    <property type="project" value="UniProtKB-KW"/>
</dbReference>
<evidence type="ECO:0000256" key="8">
    <source>
        <dbReference type="ARBA" id="ARBA00047380"/>
    </source>
</evidence>
<dbReference type="PANTHER" id="PTHR11659">
    <property type="entry name" value="GLUTAMYL-TRNA GLN AMIDOTRANSFERASE SUBUNIT B MITOCHONDRIAL AND PROKARYOTIC PET112-RELATED"/>
    <property type="match status" value="1"/>
</dbReference>
<dbReference type="InterPro" id="IPR018027">
    <property type="entry name" value="Asn/Gln_amidotransferase"/>
</dbReference>
<comment type="catalytic activity">
    <reaction evidence="9">
        <text>L-glutamyl-tRNA(Gln) + L-glutamine + ATP + H2O = L-glutaminyl-tRNA(Gln) + L-glutamate + ADP + phosphate + H(+)</text>
        <dbReference type="Rhea" id="RHEA:17521"/>
        <dbReference type="Rhea" id="RHEA-COMP:9681"/>
        <dbReference type="Rhea" id="RHEA-COMP:9684"/>
        <dbReference type="ChEBI" id="CHEBI:15377"/>
        <dbReference type="ChEBI" id="CHEBI:15378"/>
        <dbReference type="ChEBI" id="CHEBI:29985"/>
        <dbReference type="ChEBI" id="CHEBI:30616"/>
        <dbReference type="ChEBI" id="CHEBI:43474"/>
        <dbReference type="ChEBI" id="CHEBI:58359"/>
        <dbReference type="ChEBI" id="CHEBI:78520"/>
        <dbReference type="ChEBI" id="CHEBI:78521"/>
        <dbReference type="ChEBI" id="CHEBI:456216"/>
    </reaction>
</comment>
<dbReference type="NCBIfam" id="NF004014">
    <property type="entry name" value="PRK05477.1-4"/>
    <property type="match status" value="1"/>
</dbReference>
<name>A0A1G1ZBT5_9BACT</name>
<dbReference type="InterPro" id="IPR003789">
    <property type="entry name" value="Asn/Gln_tRNA_amidoTrase-B-like"/>
</dbReference>
<evidence type="ECO:0000256" key="9">
    <source>
        <dbReference type="ARBA" id="ARBA00047913"/>
    </source>
</evidence>
<keyword evidence="6" id="KW-0648">Protein biosynthesis</keyword>
<dbReference type="Gene3D" id="1.10.150.380">
    <property type="entry name" value="GatB domain, N-terminal subdomain"/>
    <property type="match status" value="1"/>
</dbReference>
<dbReference type="AlphaFoldDB" id="A0A1G1ZBT5"/>
<dbReference type="GO" id="GO:0050567">
    <property type="term" value="F:glutaminyl-tRNA synthase (glutamine-hydrolyzing) activity"/>
    <property type="evidence" value="ECO:0007669"/>
    <property type="project" value="TreeGrafter"/>
</dbReference>
<dbReference type="InterPro" id="IPR014746">
    <property type="entry name" value="Gln_synth/guanido_kin_cat_dom"/>
</dbReference>
<feature type="domain" description="Asn/Gln amidotransferase" evidence="10">
    <location>
        <begin position="308"/>
        <end position="463"/>
    </location>
</feature>
<comment type="caution">
    <text evidence="11">The sequence shown here is derived from an EMBL/GenBank/DDBJ whole genome shotgun (WGS) entry which is preliminary data.</text>
</comment>
<dbReference type="SMART" id="SM00845">
    <property type="entry name" value="GatB_Yqey"/>
    <property type="match status" value="1"/>
</dbReference>
<dbReference type="Gene3D" id="1.10.10.410">
    <property type="match status" value="1"/>
</dbReference>
<evidence type="ECO:0000256" key="2">
    <source>
        <dbReference type="ARBA" id="ARBA00011123"/>
    </source>
</evidence>
<keyword evidence="5" id="KW-0067">ATP-binding</keyword>
<proteinExistence type="inferred from homology"/>
<dbReference type="InterPro" id="IPR017959">
    <property type="entry name" value="Asn/Gln-tRNA_amidoTrfase_suB/E"/>
</dbReference>
<dbReference type="InterPro" id="IPR023168">
    <property type="entry name" value="GatB_Yqey_C_2"/>
</dbReference>
<dbReference type="InterPro" id="IPR042114">
    <property type="entry name" value="GatB_C_1"/>
</dbReference>
<dbReference type="NCBIfam" id="NF004012">
    <property type="entry name" value="PRK05477.1-2"/>
    <property type="match status" value="1"/>
</dbReference>
<dbReference type="Proteomes" id="UP000177801">
    <property type="component" value="Unassembled WGS sequence"/>
</dbReference>
<dbReference type="FunFam" id="1.10.10.410:FF:000001">
    <property type="entry name" value="Aspartyl/glutamyl-tRNA(Asn/Gln) amidotransferase subunit B"/>
    <property type="match status" value="1"/>
</dbReference>
<comment type="function">
    <text evidence="7">Allows the formation of correctly charged Asn-tRNA(Asn) or Gln-tRNA(Gln) through the transamidation of misacylated Asp-tRNA(Asn) or Glu-tRNA(Gln) in organisms which lack either or both of asparaginyl-tRNA or glutaminyl-tRNA synthetases. The reaction takes place in the presence of glutamine and ATP through an activated phospho-Asp-tRNA(Asn) or phospho-Glu-tRNA(Gln).</text>
</comment>
<dbReference type="GO" id="GO:0005524">
    <property type="term" value="F:ATP binding"/>
    <property type="evidence" value="ECO:0007669"/>
    <property type="project" value="UniProtKB-KW"/>
</dbReference>
<dbReference type="Pfam" id="PF02934">
    <property type="entry name" value="GatB_N"/>
    <property type="match status" value="1"/>
</dbReference>
<feature type="non-terminal residue" evidence="11">
    <location>
        <position position="1"/>
    </location>
</feature>
<dbReference type="Pfam" id="PF02637">
    <property type="entry name" value="GatB_Yqey"/>
    <property type="match status" value="1"/>
</dbReference>
<evidence type="ECO:0000256" key="5">
    <source>
        <dbReference type="ARBA" id="ARBA00022840"/>
    </source>
</evidence>
<accession>A0A1G1ZBT5</accession>